<proteinExistence type="predicted"/>
<gene>
    <name evidence="1" type="ORF">F383_38692</name>
</gene>
<evidence type="ECO:0000313" key="2">
    <source>
        <dbReference type="Proteomes" id="UP000032142"/>
    </source>
</evidence>
<dbReference type="Proteomes" id="UP000032142">
    <property type="component" value="Unassembled WGS sequence"/>
</dbReference>
<accession>A0A0B0MKH9</accession>
<sequence length="13" mass="1468">MRPNNLVHIVACT</sequence>
<name>A0A0B0MKH9_GOSAR</name>
<keyword evidence="2" id="KW-1185">Reference proteome</keyword>
<protein>
    <submittedName>
        <fullName evidence="1">Uncharacterized protein</fullName>
    </submittedName>
</protein>
<reference evidence="2" key="1">
    <citation type="submission" date="2014-09" db="EMBL/GenBank/DDBJ databases">
        <authorList>
            <person name="Mudge J."/>
            <person name="Ramaraj T."/>
            <person name="Lindquist I.E."/>
            <person name="Bharti A.K."/>
            <person name="Sundararajan A."/>
            <person name="Cameron C.T."/>
            <person name="Woodward J.E."/>
            <person name="May G.D."/>
            <person name="Brubaker C."/>
            <person name="Broadhvest J."/>
            <person name="Wilkins T.A."/>
        </authorList>
    </citation>
    <scope>NUCLEOTIDE SEQUENCE</scope>
    <source>
        <strain evidence="2">cv. AKA8401</strain>
    </source>
</reference>
<evidence type="ECO:0000313" key="1">
    <source>
        <dbReference type="EMBL" id="KHF99968.1"/>
    </source>
</evidence>
<comment type="caution">
    <text evidence="1">The sequence shown here is derived from an EMBL/GenBank/DDBJ whole genome shotgun (WGS) entry which is preliminary data.</text>
</comment>
<dbReference type="EMBL" id="JRRC01105568">
    <property type="protein sequence ID" value="KHF99968.1"/>
    <property type="molecule type" value="Genomic_DNA"/>
</dbReference>
<organism evidence="1 2">
    <name type="scientific">Gossypium arboreum</name>
    <name type="common">Tree cotton</name>
    <name type="synonym">Gossypium nanking</name>
    <dbReference type="NCBI Taxonomy" id="29729"/>
    <lineage>
        <taxon>Eukaryota</taxon>
        <taxon>Viridiplantae</taxon>
        <taxon>Streptophyta</taxon>
        <taxon>Embryophyta</taxon>
        <taxon>Tracheophyta</taxon>
        <taxon>Spermatophyta</taxon>
        <taxon>Magnoliopsida</taxon>
        <taxon>eudicotyledons</taxon>
        <taxon>Gunneridae</taxon>
        <taxon>Pentapetalae</taxon>
        <taxon>rosids</taxon>
        <taxon>malvids</taxon>
        <taxon>Malvales</taxon>
        <taxon>Malvaceae</taxon>
        <taxon>Malvoideae</taxon>
        <taxon>Gossypium</taxon>
    </lineage>
</organism>